<keyword evidence="1" id="KW-0812">Transmembrane</keyword>
<feature type="transmembrane region" description="Helical" evidence="1">
    <location>
        <begin position="20"/>
        <end position="39"/>
    </location>
</feature>
<dbReference type="PIRSF" id="PIRSF038991">
    <property type="entry name" value="Protein_AbrB"/>
    <property type="match status" value="1"/>
</dbReference>
<accession>A0A221KC36</accession>
<feature type="transmembrane region" description="Helical" evidence="1">
    <location>
        <begin position="70"/>
        <end position="88"/>
    </location>
</feature>
<dbReference type="RefSeq" id="WP_089415901.1">
    <property type="nucleotide sequence ID" value="NZ_CP022423.1"/>
</dbReference>
<dbReference type="NCBIfam" id="TIGR03082">
    <property type="entry name" value="Gneg_AbrB_dup"/>
    <property type="match status" value="2"/>
</dbReference>
<feature type="transmembrane region" description="Helical" evidence="1">
    <location>
        <begin position="45"/>
        <end position="63"/>
    </location>
</feature>
<feature type="transmembrane region" description="Helical" evidence="1">
    <location>
        <begin position="248"/>
        <end position="266"/>
    </location>
</feature>
<reference evidence="2 3" key="1">
    <citation type="submission" date="2017-07" db="EMBL/GenBank/DDBJ databases">
        <title>Complete Genome Sequence of the cosmetic ferment Vitreoscilla filiformis (ATCC15551).</title>
        <authorList>
            <person name="Contreras S."/>
            <person name="Sagory-Zalkind P."/>
            <person name="Blanquart H."/>
            <person name="Iltis A."/>
            <person name="Morand S.C."/>
        </authorList>
    </citation>
    <scope>NUCLEOTIDE SEQUENCE [LARGE SCALE GENOMIC DNA]</scope>
    <source>
        <strain evidence="2 3">ATCC 15551</strain>
    </source>
</reference>
<feature type="transmembrane region" description="Helical" evidence="1">
    <location>
        <begin position="224"/>
        <end position="242"/>
    </location>
</feature>
<dbReference type="InterPro" id="IPR007820">
    <property type="entry name" value="AbrB_fam"/>
</dbReference>
<feature type="transmembrane region" description="Helical" evidence="1">
    <location>
        <begin position="94"/>
        <end position="113"/>
    </location>
</feature>
<evidence type="ECO:0000313" key="3">
    <source>
        <dbReference type="Proteomes" id="UP000199729"/>
    </source>
</evidence>
<evidence type="ECO:0000256" key="1">
    <source>
        <dbReference type="SAM" id="Phobius"/>
    </source>
</evidence>
<dbReference type="EMBL" id="CP022423">
    <property type="protein sequence ID" value="ASM76588.1"/>
    <property type="molecule type" value="Genomic_DNA"/>
</dbReference>
<dbReference type="InterPro" id="IPR017516">
    <property type="entry name" value="AbrB_dup"/>
</dbReference>
<dbReference type="OrthoDB" id="8527964at2"/>
<proteinExistence type="predicted"/>
<keyword evidence="1" id="KW-0472">Membrane</keyword>
<organism evidence="2 3">
    <name type="scientific">Vitreoscilla filiformis</name>
    <dbReference type="NCBI Taxonomy" id="63"/>
    <lineage>
        <taxon>Bacteria</taxon>
        <taxon>Pseudomonadati</taxon>
        <taxon>Pseudomonadota</taxon>
        <taxon>Betaproteobacteria</taxon>
        <taxon>Neisseriales</taxon>
        <taxon>Neisseriaceae</taxon>
        <taxon>Vitreoscilla</taxon>
    </lineage>
</organism>
<sequence length="365" mass="38593">MNGWDRLNGHLARASQPARISITLALAGAAGALAALLHLPLPWMLGPLLLSAGLSMNGVALAASRRLRDVGQWAIGTTLGLYFTPTMLHAMAQVSWAIALGVVWALGLSYGFYRFLLWRHAAEAATGGFHPSSAFFAAATGGASEMALLAERHGAQVDRVAAAHSLRVLLVVTLIPLAFQFSGLHGLDAVPPAVRDVRPTGLLWLIVLTASACWVMLKLDRPSPFVLGSLLVTVLLTANEVTLSALPLAFTNLGQVFIGVALGTRFTPTFLRSGPRWLLSVAVGTLGMIGLSALFAVGLGALAGLHPATVVLGTSPGGIAEMSLTARTLQLGVPMVTAFHVVRYLVVLMLTGWLWRLEAWRLARR</sequence>
<dbReference type="Proteomes" id="UP000199729">
    <property type="component" value="Chromosome"/>
</dbReference>
<dbReference type="Pfam" id="PF05145">
    <property type="entry name" value="AbrB"/>
    <property type="match status" value="1"/>
</dbReference>
<dbReference type="GO" id="GO:0010468">
    <property type="term" value="P:regulation of gene expression"/>
    <property type="evidence" value="ECO:0007669"/>
    <property type="project" value="InterPro"/>
</dbReference>
<keyword evidence="3" id="KW-1185">Reference proteome</keyword>
<dbReference type="PANTHER" id="PTHR38457:SF1">
    <property type="entry name" value="REGULATOR ABRB-RELATED"/>
    <property type="match status" value="1"/>
</dbReference>
<dbReference type="GO" id="GO:0016020">
    <property type="term" value="C:membrane"/>
    <property type="evidence" value="ECO:0007669"/>
    <property type="project" value="InterPro"/>
</dbReference>
<name>A0A221KC36_VITFI</name>
<feature type="transmembrane region" description="Helical" evidence="1">
    <location>
        <begin position="168"/>
        <end position="187"/>
    </location>
</feature>
<dbReference type="AlphaFoldDB" id="A0A221KC36"/>
<dbReference type="KEGG" id="vff:VITFI_CDS0810"/>
<gene>
    <name evidence="2" type="ORF">VITFI_CDS0810</name>
</gene>
<feature type="transmembrane region" description="Helical" evidence="1">
    <location>
        <begin position="199"/>
        <end position="217"/>
    </location>
</feature>
<evidence type="ECO:0000313" key="2">
    <source>
        <dbReference type="EMBL" id="ASM76588.1"/>
    </source>
</evidence>
<feature type="transmembrane region" description="Helical" evidence="1">
    <location>
        <begin position="278"/>
        <end position="303"/>
    </location>
</feature>
<keyword evidence="1" id="KW-1133">Transmembrane helix</keyword>
<feature type="transmembrane region" description="Helical" evidence="1">
    <location>
        <begin position="331"/>
        <end position="355"/>
    </location>
</feature>
<protein>
    <submittedName>
        <fullName evidence="2">Membrane protein</fullName>
    </submittedName>
</protein>
<dbReference type="PANTHER" id="PTHR38457">
    <property type="entry name" value="REGULATOR ABRB-RELATED"/>
    <property type="match status" value="1"/>
</dbReference>